<name>A0A495PXJ1_9FLAO</name>
<dbReference type="RefSeq" id="WP_121344104.1">
    <property type="nucleotide sequence ID" value="NZ_RBLG01000001.1"/>
</dbReference>
<dbReference type="GO" id="GO:0005829">
    <property type="term" value="C:cytosol"/>
    <property type="evidence" value="ECO:0007669"/>
    <property type="project" value="TreeGrafter"/>
</dbReference>
<evidence type="ECO:0000313" key="2">
    <source>
        <dbReference type="EMBL" id="RKS55277.1"/>
    </source>
</evidence>
<reference evidence="2 3" key="1">
    <citation type="submission" date="2018-10" db="EMBL/GenBank/DDBJ databases">
        <title>Genomic Encyclopedia of Archaeal and Bacterial Type Strains, Phase II (KMG-II): from individual species to whole genera.</title>
        <authorList>
            <person name="Goeker M."/>
        </authorList>
    </citation>
    <scope>NUCLEOTIDE SEQUENCE [LARGE SCALE GENOMIC DNA]</scope>
    <source>
        <strain evidence="2 3">DSM 19839</strain>
    </source>
</reference>
<comment type="caution">
    <text evidence="2">The sequence shown here is derived from an EMBL/GenBank/DDBJ whole genome shotgun (WGS) entry which is preliminary data.</text>
</comment>
<dbReference type="AlphaFoldDB" id="A0A495PXJ1"/>
<protein>
    <submittedName>
        <fullName evidence="2">Uroporphyrinogen-III synthase</fullName>
    </submittedName>
</protein>
<dbReference type="InterPro" id="IPR003754">
    <property type="entry name" value="4pyrrol_synth_uPrphyn_synth"/>
</dbReference>
<dbReference type="Pfam" id="PF02602">
    <property type="entry name" value="HEM4"/>
    <property type="match status" value="1"/>
</dbReference>
<dbReference type="PANTHER" id="PTHR12390">
    <property type="entry name" value="UROPORPHYRINOGEN III SYNTHASE"/>
    <property type="match status" value="1"/>
</dbReference>
<dbReference type="PANTHER" id="PTHR12390:SF0">
    <property type="entry name" value="UROPORPHYRINOGEN-III SYNTHASE"/>
    <property type="match status" value="1"/>
</dbReference>
<sequence length="220" mass="24612">MATILSTKILAENQKQLLLNSGIGLVEYDAISIGFDNTSLDAPIPRNLIFTSKNGVKGFFTQYPEFQTRELNIFCVGEKTKAEIEKEGYSVIASADYGEELANLIVKDFQEKEFLHICGSMRREELSKILKAANFSIKELVVYNTRLNFRKFDSSFDGILFFSPSGVKSYCQENDINSSTAFCIGATTAAEAKKHTQHIIIANKPSIENVIVQAIKKYKI</sequence>
<dbReference type="InterPro" id="IPR039793">
    <property type="entry name" value="UROS/Hem4"/>
</dbReference>
<organism evidence="2 3">
    <name type="scientific">Gillisia mitskevichiae</name>
    <dbReference type="NCBI Taxonomy" id="270921"/>
    <lineage>
        <taxon>Bacteria</taxon>
        <taxon>Pseudomonadati</taxon>
        <taxon>Bacteroidota</taxon>
        <taxon>Flavobacteriia</taxon>
        <taxon>Flavobacteriales</taxon>
        <taxon>Flavobacteriaceae</taxon>
        <taxon>Gillisia</taxon>
    </lineage>
</organism>
<dbReference type="Gene3D" id="3.40.50.10090">
    <property type="match status" value="2"/>
</dbReference>
<dbReference type="CDD" id="cd06578">
    <property type="entry name" value="HemD"/>
    <property type="match status" value="1"/>
</dbReference>
<evidence type="ECO:0000259" key="1">
    <source>
        <dbReference type="Pfam" id="PF02602"/>
    </source>
</evidence>
<gene>
    <name evidence="2" type="ORF">BC962_0236</name>
</gene>
<evidence type="ECO:0000313" key="3">
    <source>
        <dbReference type="Proteomes" id="UP000276282"/>
    </source>
</evidence>
<keyword evidence="3" id="KW-1185">Reference proteome</keyword>
<dbReference type="GO" id="GO:0004852">
    <property type="term" value="F:uroporphyrinogen-III synthase activity"/>
    <property type="evidence" value="ECO:0007669"/>
    <property type="project" value="InterPro"/>
</dbReference>
<dbReference type="EMBL" id="RBLG01000001">
    <property type="protein sequence ID" value="RKS55277.1"/>
    <property type="molecule type" value="Genomic_DNA"/>
</dbReference>
<accession>A0A495PXJ1</accession>
<feature type="domain" description="Tetrapyrrole biosynthesis uroporphyrinogen III synthase" evidence="1">
    <location>
        <begin position="17"/>
        <end position="210"/>
    </location>
</feature>
<dbReference type="GO" id="GO:0006780">
    <property type="term" value="P:uroporphyrinogen III biosynthetic process"/>
    <property type="evidence" value="ECO:0007669"/>
    <property type="project" value="InterPro"/>
</dbReference>
<dbReference type="InterPro" id="IPR036108">
    <property type="entry name" value="4pyrrol_syn_uPrphyn_synt_sf"/>
</dbReference>
<dbReference type="Proteomes" id="UP000276282">
    <property type="component" value="Unassembled WGS sequence"/>
</dbReference>
<dbReference type="OrthoDB" id="1523900at2"/>
<proteinExistence type="predicted"/>
<dbReference type="SUPFAM" id="SSF69618">
    <property type="entry name" value="HemD-like"/>
    <property type="match status" value="1"/>
</dbReference>